<evidence type="ECO:0000256" key="3">
    <source>
        <dbReference type="ARBA" id="ARBA00022840"/>
    </source>
</evidence>
<gene>
    <name evidence="5" type="ORF">NE398_01300</name>
</gene>
<dbReference type="SUPFAM" id="SSF52540">
    <property type="entry name" value="P-loop containing nucleoside triphosphate hydrolases"/>
    <property type="match status" value="1"/>
</dbReference>
<sequence>MLEINNLYVSYEKRDILKNISFSLAKGETLSIIGPSGCGKSTLLLSIADLKNNKSGNILNKFKDTSLILQSNGLFPWKTIKENIQLGLLIRNASKEDIEKYTKKIVKELNIEHILDKYPSEVSGGEKQRAAVARALVLNSELLLMDEPSSALDSINKENFQNLLCKIQKEYNMSYIIVTHNIEEAVILGKKIAIMIDGEIKEIINNPYYGQGEARKNYNFFDKCNEIRTILERLGDGTYDKI</sequence>
<dbReference type="InterPro" id="IPR050093">
    <property type="entry name" value="ABC_SmlMolc_Importer"/>
</dbReference>
<name>A0A9X4B0U1_9CLOT</name>
<dbReference type="Pfam" id="PF00005">
    <property type="entry name" value="ABC_tran"/>
    <property type="match status" value="1"/>
</dbReference>
<dbReference type="SMART" id="SM00382">
    <property type="entry name" value="AAA"/>
    <property type="match status" value="1"/>
</dbReference>
<dbReference type="AlphaFoldDB" id="A0A9X4B0U1"/>
<evidence type="ECO:0000259" key="4">
    <source>
        <dbReference type="PROSITE" id="PS50893"/>
    </source>
</evidence>
<keyword evidence="2" id="KW-0547">Nucleotide-binding</keyword>
<dbReference type="Gene3D" id="3.40.50.300">
    <property type="entry name" value="P-loop containing nucleotide triphosphate hydrolases"/>
    <property type="match status" value="1"/>
</dbReference>
<keyword evidence="1" id="KW-0813">Transport</keyword>
<dbReference type="InterPro" id="IPR003439">
    <property type="entry name" value="ABC_transporter-like_ATP-bd"/>
</dbReference>
<protein>
    <submittedName>
        <fullName evidence="5">ABC transporter ATP-binding protein</fullName>
    </submittedName>
</protein>
<dbReference type="PROSITE" id="PS00211">
    <property type="entry name" value="ABC_TRANSPORTER_1"/>
    <property type="match status" value="1"/>
</dbReference>
<dbReference type="InterPro" id="IPR027417">
    <property type="entry name" value="P-loop_NTPase"/>
</dbReference>
<keyword evidence="6" id="KW-1185">Reference proteome</keyword>
<dbReference type="RefSeq" id="WP_097033066.1">
    <property type="nucleotide sequence ID" value="NZ_JADMSE010000014.1"/>
</dbReference>
<comment type="caution">
    <text evidence="5">The sequence shown here is derived from an EMBL/GenBank/DDBJ whole genome shotgun (WGS) entry which is preliminary data.</text>
</comment>
<proteinExistence type="predicted"/>
<dbReference type="PROSITE" id="PS50893">
    <property type="entry name" value="ABC_TRANSPORTER_2"/>
    <property type="match status" value="1"/>
</dbReference>
<dbReference type="PANTHER" id="PTHR42781:SF8">
    <property type="entry name" value="BICARBONATE TRANSPORT ATP-BINDING PROTEIN CMPC"/>
    <property type="match status" value="1"/>
</dbReference>
<evidence type="ECO:0000313" key="6">
    <source>
        <dbReference type="Proteomes" id="UP001141183"/>
    </source>
</evidence>
<dbReference type="PANTHER" id="PTHR42781">
    <property type="entry name" value="SPERMIDINE/PUTRESCINE IMPORT ATP-BINDING PROTEIN POTA"/>
    <property type="match status" value="1"/>
</dbReference>
<evidence type="ECO:0000313" key="5">
    <source>
        <dbReference type="EMBL" id="MDC4238806.1"/>
    </source>
</evidence>
<evidence type="ECO:0000256" key="2">
    <source>
        <dbReference type="ARBA" id="ARBA00022741"/>
    </source>
</evidence>
<dbReference type="GO" id="GO:0016887">
    <property type="term" value="F:ATP hydrolysis activity"/>
    <property type="evidence" value="ECO:0007669"/>
    <property type="project" value="InterPro"/>
</dbReference>
<evidence type="ECO:0000256" key="1">
    <source>
        <dbReference type="ARBA" id="ARBA00022448"/>
    </source>
</evidence>
<dbReference type="GO" id="GO:0005524">
    <property type="term" value="F:ATP binding"/>
    <property type="evidence" value="ECO:0007669"/>
    <property type="project" value="UniProtKB-KW"/>
</dbReference>
<dbReference type="Proteomes" id="UP001141183">
    <property type="component" value="Unassembled WGS sequence"/>
</dbReference>
<keyword evidence="3 5" id="KW-0067">ATP-binding</keyword>
<feature type="domain" description="ABC transporter" evidence="4">
    <location>
        <begin position="2"/>
        <end position="222"/>
    </location>
</feature>
<accession>A0A9X4B0U1</accession>
<dbReference type="InterPro" id="IPR017871">
    <property type="entry name" value="ABC_transporter-like_CS"/>
</dbReference>
<dbReference type="InterPro" id="IPR003593">
    <property type="entry name" value="AAA+_ATPase"/>
</dbReference>
<organism evidence="5 6">
    <name type="scientific">Clostridium tertium</name>
    <dbReference type="NCBI Taxonomy" id="1559"/>
    <lineage>
        <taxon>Bacteria</taxon>
        <taxon>Bacillati</taxon>
        <taxon>Bacillota</taxon>
        <taxon>Clostridia</taxon>
        <taxon>Eubacteriales</taxon>
        <taxon>Clostridiaceae</taxon>
        <taxon>Clostridium</taxon>
    </lineage>
</organism>
<dbReference type="EMBL" id="JAMRYU010000001">
    <property type="protein sequence ID" value="MDC4238806.1"/>
    <property type="molecule type" value="Genomic_DNA"/>
</dbReference>
<reference evidence="5" key="1">
    <citation type="submission" date="2022-05" db="EMBL/GenBank/DDBJ databases">
        <title>Draft genome sequence of Clostridium tertium strain CP3 isolated from Peru.</title>
        <authorList>
            <person name="Hurtado R."/>
            <person name="Lima L."/>
            <person name="Sousa T."/>
            <person name="Jaiswal A.K."/>
            <person name="Tiwari S."/>
            <person name="Maturrano L."/>
            <person name="Brenig B."/>
            <person name="Azevedo V."/>
        </authorList>
    </citation>
    <scope>NUCLEOTIDE SEQUENCE</scope>
    <source>
        <strain evidence="5">CP3</strain>
    </source>
</reference>